<feature type="compositionally biased region" description="Low complexity" evidence="4">
    <location>
        <begin position="952"/>
        <end position="962"/>
    </location>
</feature>
<evidence type="ECO:0000256" key="1">
    <source>
        <dbReference type="ARBA" id="ARBA00004496"/>
    </source>
</evidence>
<protein>
    <recommendedName>
        <fullName evidence="5">Centrosomin N-terminal motif 1 domain-containing protein</fullName>
    </recommendedName>
</protein>
<feature type="compositionally biased region" description="Polar residues" evidence="4">
    <location>
        <begin position="882"/>
        <end position="899"/>
    </location>
</feature>
<feature type="compositionally biased region" description="Basic and acidic residues" evidence="4">
    <location>
        <begin position="111"/>
        <end position="127"/>
    </location>
</feature>
<keyword evidence="7" id="KW-1185">Reference proteome</keyword>
<feature type="compositionally biased region" description="Polar residues" evidence="4">
    <location>
        <begin position="500"/>
        <end position="523"/>
    </location>
</feature>
<feature type="compositionally biased region" description="Polar residues" evidence="4">
    <location>
        <begin position="850"/>
        <end position="869"/>
    </location>
</feature>
<dbReference type="GO" id="GO:0005737">
    <property type="term" value="C:cytoplasm"/>
    <property type="evidence" value="ECO:0007669"/>
    <property type="project" value="UniProtKB-SubCell"/>
</dbReference>
<evidence type="ECO:0000256" key="3">
    <source>
        <dbReference type="SAM" id="Coils"/>
    </source>
</evidence>
<feature type="compositionally biased region" description="Polar residues" evidence="4">
    <location>
        <begin position="801"/>
        <end position="811"/>
    </location>
</feature>
<feature type="coiled-coil region" evidence="3">
    <location>
        <begin position="187"/>
        <end position="224"/>
    </location>
</feature>
<feature type="compositionally biased region" description="Basic and acidic residues" evidence="4">
    <location>
        <begin position="910"/>
        <end position="920"/>
    </location>
</feature>
<sequence length="1028" mass="112211">MSSFSPVWNFRATRFFATRSVQLSVASAPRMLRILPNLFALPMSPWPRLFSAVCVRCSPNAPRPTLKQPPAAFLRPAVLPLSEYLQSRLRERKAESARIPRHATPLSATPARDDNIFDRDDEHDLLNRRRNNHLYQSSPMRVPSRAGSRSTGTKSTTSSQPRAVGARELDAHVDKLSKENFDLKLELYHRREKIDELERKLRNVQQLEHDAAELIHVNQDLCQELEKRDRAIDEAVVMICDLEDRLQTLEEQLSETRPSSLTMGTSASTAASQCLQSPPHKELVGMISSEMSQHLETVGVKVLPEVSSRMSDTNLPDSLGNARHIPSFIDSTEPATTALRSMFVHDGRQIRAIPSAASLVSATETREEDLLNESPRSPVLSELSESDFRSIYGRTTPKQSAQPTLDERPTSPEDSPVVVIPRERKLARTNQWVKDRAISPDVPSHCSSYSTVPAFQSLGDALRRDCEQPLEPTASVLTRKQPRQFRPVDLQKPDKESEPAFSQNVFPPTPDTMATRQPSHQSSFSIIRDKSSMEGADVADTHNQFNQYLKNQARDDHLGRDLAPRLFAYEGQQFYEEKAEDPDAQDFGASLFRHEGFAQEIVSMNSRHAYSQKTRPVVLARPKSPVVNSVQHPSTPHRMSRAARPISIHMASNPGEIARVTNTLTPTLPSELASERPLHRSISLSPTPSSQRSFASPPAVTHMRRTGDLALTPSVISSHTSQNPPAFPASQQEILASTPRRRAALYPADSVHLGSGSSAPYSTLHSSVKSREHSPATYICDTGPPKPVSTIRQRMARLTHRTNSISSSSTRPLGAFSTEGKALPPLPSPSIGVPIVPSPSDSASVASPSLTGTPTPMGSSQRHSRSASATRRFFTQHRRRSSATPVSPTLTALRPTSKSGVPDKLSLRPKGSDTSEESARMGRTAAFLTAATAAAPFLSFEINKSAKPILSSPPTAAHPSASGIPIVGTTASEASGGHAQQQNSGSAAQRRRGSAGASMSVSARGGQGEKRMSLTLAGADGTMAGWRV</sequence>
<feature type="region of interest" description="Disordered" evidence="4">
    <location>
        <begin position="253"/>
        <end position="277"/>
    </location>
</feature>
<feature type="region of interest" description="Disordered" evidence="4">
    <location>
        <begin position="750"/>
        <end position="769"/>
    </location>
</feature>
<feature type="region of interest" description="Disordered" evidence="4">
    <location>
        <begin position="472"/>
        <end position="523"/>
    </location>
</feature>
<feature type="compositionally biased region" description="Polar residues" evidence="4">
    <location>
        <begin position="969"/>
        <end position="983"/>
    </location>
</feature>
<dbReference type="InterPro" id="IPR012943">
    <property type="entry name" value="Cnn_1N"/>
</dbReference>
<keyword evidence="2" id="KW-0963">Cytoplasm</keyword>
<feature type="compositionally biased region" description="Polar residues" evidence="4">
    <location>
        <begin position="755"/>
        <end position="767"/>
    </location>
</feature>
<feature type="region of interest" description="Disordered" evidence="4">
    <location>
        <begin position="950"/>
        <end position="1016"/>
    </location>
</feature>
<feature type="region of interest" description="Disordered" evidence="4">
    <location>
        <begin position="361"/>
        <end position="421"/>
    </location>
</feature>
<feature type="compositionally biased region" description="Basic and acidic residues" evidence="4">
    <location>
        <begin position="489"/>
        <end position="498"/>
    </location>
</feature>
<feature type="compositionally biased region" description="Polar residues" evidence="4">
    <location>
        <begin position="253"/>
        <end position="276"/>
    </location>
</feature>
<comment type="caution">
    <text evidence="6">The sequence shown here is derived from an EMBL/GenBank/DDBJ whole genome shotgun (WGS) entry which is preliminary data.</text>
</comment>
<organism evidence="6 7">
    <name type="scientific">Carpinus fangiana</name>
    <dbReference type="NCBI Taxonomy" id="176857"/>
    <lineage>
        <taxon>Eukaryota</taxon>
        <taxon>Viridiplantae</taxon>
        <taxon>Streptophyta</taxon>
        <taxon>Embryophyta</taxon>
        <taxon>Tracheophyta</taxon>
        <taxon>Spermatophyta</taxon>
        <taxon>Magnoliopsida</taxon>
        <taxon>eudicotyledons</taxon>
        <taxon>Gunneridae</taxon>
        <taxon>Pentapetalae</taxon>
        <taxon>rosids</taxon>
        <taxon>fabids</taxon>
        <taxon>Fagales</taxon>
        <taxon>Betulaceae</taxon>
        <taxon>Carpinus</taxon>
    </lineage>
</organism>
<evidence type="ECO:0000313" key="7">
    <source>
        <dbReference type="Proteomes" id="UP000327013"/>
    </source>
</evidence>
<feature type="domain" description="Centrosomin N-terminal motif 1" evidence="5">
    <location>
        <begin position="167"/>
        <end position="238"/>
    </location>
</feature>
<proteinExistence type="predicted"/>
<feature type="region of interest" description="Disordered" evidence="4">
    <location>
        <begin position="92"/>
        <end position="167"/>
    </location>
</feature>
<reference evidence="6 7" key="1">
    <citation type="submission" date="2019-06" db="EMBL/GenBank/DDBJ databases">
        <title>A chromosomal-level reference genome of Carpinus fangiana (Coryloideae, Betulaceae).</title>
        <authorList>
            <person name="Yang X."/>
            <person name="Wang Z."/>
            <person name="Zhang L."/>
            <person name="Hao G."/>
            <person name="Liu J."/>
            <person name="Yang Y."/>
        </authorList>
    </citation>
    <scope>NUCLEOTIDE SEQUENCE [LARGE SCALE GENOMIC DNA]</scope>
    <source>
        <strain evidence="6">Cfa_2016G</strain>
        <tissue evidence="6">Leaf</tissue>
    </source>
</reference>
<evidence type="ECO:0000256" key="4">
    <source>
        <dbReference type="SAM" id="MobiDB-lite"/>
    </source>
</evidence>
<gene>
    <name evidence="6" type="ORF">FH972_021483</name>
</gene>
<evidence type="ECO:0000313" key="6">
    <source>
        <dbReference type="EMBL" id="KAB8337179.1"/>
    </source>
</evidence>
<accession>A0A5N6KQ16</accession>
<dbReference type="Proteomes" id="UP000327013">
    <property type="component" value="Unassembled WGS sequence"/>
</dbReference>
<feature type="compositionally biased region" description="Low complexity" evidence="4">
    <location>
        <begin position="829"/>
        <end position="849"/>
    </location>
</feature>
<feature type="compositionally biased region" description="Low complexity" evidence="4">
    <location>
        <begin position="144"/>
        <end position="159"/>
    </location>
</feature>
<dbReference type="EMBL" id="VIBQ01000009">
    <property type="protein sequence ID" value="KAB8337179.1"/>
    <property type="molecule type" value="Genomic_DNA"/>
</dbReference>
<comment type="subcellular location">
    <subcellularLocation>
        <location evidence="1">Cytoplasm</location>
    </subcellularLocation>
</comment>
<feature type="compositionally biased region" description="Low complexity" evidence="4">
    <location>
        <begin position="984"/>
        <end position="1004"/>
    </location>
</feature>
<evidence type="ECO:0000256" key="2">
    <source>
        <dbReference type="ARBA" id="ARBA00022490"/>
    </source>
</evidence>
<evidence type="ECO:0000259" key="5">
    <source>
        <dbReference type="Pfam" id="PF07989"/>
    </source>
</evidence>
<name>A0A5N6KQ16_9ROSI</name>
<dbReference type="Pfam" id="PF07989">
    <property type="entry name" value="Cnn_1N"/>
    <property type="match status" value="1"/>
</dbReference>
<feature type="compositionally biased region" description="Polar residues" evidence="4">
    <location>
        <begin position="682"/>
        <end position="694"/>
    </location>
</feature>
<dbReference type="OrthoDB" id="10251744at2759"/>
<feature type="region of interest" description="Disordered" evidence="4">
    <location>
        <begin position="800"/>
        <end position="920"/>
    </location>
</feature>
<dbReference type="AlphaFoldDB" id="A0A5N6KQ16"/>
<keyword evidence="3" id="KW-0175">Coiled coil</keyword>
<dbReference type="GO" id="GO:0005815">
    <property type="term" value="C:microtubule organizing center"/>
    <property type="evidence" value="ECO:0007669"/>
    <property type="project" value="InterPro"/>
</dbReference>
<feature type="region of interest" description="Disordered" evidence="4">
    <location>
        <begin position="671"/>
        <end position="701"/>
    </location>
</feature>